<keyword evidence="4" id="KW-0295">Fungicide</keyword>
<dbReference type="GO" id="GO:0042742">
    <property type="term" value="P:defense response to bacterium"/>
    <property type="evidence" value="ECO:0007669"/>
    <property type="project" value="UniProtKB-KW"/>
</dbReference>
<evidence type="ECO:0000256" key="1">
    <source>
        <dbReference type="ARBA" id="ARBA00004613"/>
    </source>
</evidence>
<dbReference type="GO" id="GO:0046872">
    <property type="term" value="F:metal ion binding"/>
    <property type="evidence" value="ECO:0007669"/>
    <property type="project" value="UniProtKB-KW"/>
</dbReference>
<feature type="chain" id="PRO_5004267839" description="Antimicrobial peptide microplusin" evidence="14">
    <location>
        <begin position="21"/>
        <end position="123"/>
    </location>
</feature>
<organism evidence="15">
    <name type="scientific">Amblyomma hebraeum</name>
    <name type="common">South African bont tick</name>
    <dbReference type="NCBI Taxonomy" id="34608"/>
    <lineage>
        <taxon>Eukaryota</taxon>
        <taxon>Metazoa</taxon>
        <taxon>Ecdysozoa</taxon>
        <taxon>Arthropoda</taxon>
        <taxon>Chelicerata</taxon>
        <taxon>Arachnida</taxon>
        <taxon>Acari</taxon>
        <taxon>Parasitiformes</taxon>
        <taxon>Ixodida</taxon>
        <taxon>Ixodoidea</taxon>
        <taxon>Ixodidae</taxon>
        <taxon>Amblyomminae</taxon>
        <taxon>Amblyomma</taxon>
    </lineage>
</organism>
<reference evidence="15" key="1">
    <citation type="journal article" date="2004" name="FASEB J.">
        <title>A new type of antimicrobial protein with multiple histidines from the hard tick, Amblyomma hebraeum.</title>
        <authorList>
            <person name="Lai R."/>
            <person name="Takeuchi H."/>
            <person name="Lomas L.O."/>
            <person name="Jonczy J."/>
            <person name="Rigden D.J."/>
            <person name="Rees H.H."/>
            <person name="Turner P.C."/>
        </authorList>
    </citation>
    <scope>NUCLEOTIDE SEQUENCE</scope>
</reference>
<feature type="signal peptide" evidence="14">
    <location>
        <begin position="1"/>
        <end position="20"/>
    </location>
</feature>
<dbReference type="AlphaFoldDB" id="Q64K37"/>
<comment type="subcellular location">
    <subcellularLocation>
        <location evidence="1">Secreted</location>
    </subcellularLocation>
</comment>
<evidence type="ECO:0000256" key="5">
    <source>
        <dbReference type="ARBA" id="ARBA00022588"/>
    </source>
</evidence>
<dbReference type="FunFam" id="1.10.150.440:FF:000001">
    <property type="entry name" value="Antimicrobial peptide microplusin"/>
    <property type="match status" value="1"/>
</dbReference>
<keyword evidence="8" id="KW-0391">Immunity</keyword>
<feature type="compositionally biased region" description="Basic and acidic residues" evidence="13">
    <location>
        <begin position="102"/>
        <end position="123"/>
    </location>
</feature>
<protein>
    <recommendedName>
        <fullName evidence="12">Antimicrobial peptide microplusin</fullName>
    </recommendedName>
</protein>
<dbReference type="GO" id="GO:0005576">
    <property type="term" value="C:extracellular region"/>
    <property type="evidence" value="ECO:0007669"/>
    <property type="project" value="UniProtKB-SubCell"/>
</dbReference>
<keyword evidence="7 14" id="KW-0732">Signal</keyword>
<evidence type="ECO:0000256" key="14">
    <source>
        <dbReference type="SAM" id="SignalP"/>
    </source>
</evidence>
<name>Q64K37_AMBHE</name>
<dbReference type="Gene3D" id="1.10.150.440">
    <property type="match status" value="1"/>
</dbReference>
<dbReference type="GO" id="GO:0050832">
    <property type="term" value="P:defense response to fungus"/>
    <property type="evidence" value="ECO:0007669"/>
    <property type="project" value="UniProtKB-KW"/>
</dbReference>
<keyword evidence="3" id="KW-0929">Antimicrobial</keyword>
<dbReference type="GO" id="GO:0031640">
    <property type="term" value="P:killing of cells of another organism"/>
    <property type="evidence" value="ECO:0007669"/>
    <property type="project" value="UniProtKB-KW"/>
</dbReference>
<evidence type="ECO:0000256" key="3">
    <source>
        <dbReference type="ARBA" id="ARBA00022529"/>
    </source>
</evidence>
<feature type="region of interest" description="Disordered" evidence="13">
    <location>
        <begin position="101"/>
        <end position="123"/>
    </location>
</feature>
<keyword evidence="2" id="KW-0964">Secreted</keyword>
<evidence type="ECO:0000256" key="6">
    <source>
        <dbReference type="ARBA" id="ARBA00022723"/>
    </source>
</evidence>
<keyword evidence="5" id="KW-0399">Innate immunity</keyword>
<evidence type="ECO:0000313" key="15">
    <source>
        <dbReference type="EMBL" id="AAR97292.1"/>
    </source>
</evidence>
<evidence type="ECO:0000256" key="10">
    <source>
        <dbReference type="ARBA" id="ARBA00023022"/>
    </source>
</evidence>
<dbReference type="EMBL" id="AY437139">
    <property type="protein sequence ID" value="AAR97292.1"/>
    <property type="molecule type" value="mRNA"/>
</dbReference>
<evidence type="ECO:0000256" key="8">
    <source>
        <dbReference type="ARBA" id="ARBA00022859"/>
    </source>
</evidence>
<evidence type="ECO:0000256" key="9">
    <source>
        <dbReference type="ARBA" id="ARBA00023008"/>
    </source>
</evidence>
<accession>Q64K37</accession>
<evidence type="ECO:0000256" key="12">
    <source>
        <dbReference type="ARBA" id="ARBA00074619"/>
    </source>
</evidence>
<evidence type="ECO:0000256" key="4">
    <source>
        <dbReference type="ARBA" id="ARBA00022577"/>
    </source>
</evidence>
<proteinExistence type="evidence at transcript level"/>
<keyword evidence="11" id="KW-1015">Disulfide bond</keyword>
<dbReference type="GO" id="GO:0045087">
    <property type="term" value="P:innate immune response"/>
    <property type="evidence" value="ECO:0007669"/>
    <property type="project" value="UniProtKB-KW"/>
</dbReference>
<evidence type="ECO:0000256" key="13">
    <source>
        <dbReference type="SAM" id="MobiDB-lite"/>
    </source>
</evidence>
<evidence type="ECO:0000256" key="2">
    <source>
        <dbReference type="ARBA" id="ARBA00022525"/>
    </source>
</evidence>
<evidence type="ECO:0000256" key="7">
    <source>
        <dbReference type="ARBA" id="ARBA00022729"/>
    </source>
</evidence>
<evidence type="ECO:0000256" key="11">
    <source>
        <dbReference type="ARBA" id="ARBA00023157"/>
    </source>
</evidence>
<keyword evidence="9" id="KW-0186">Copper</keyword>
<sequence>MNAVFASCLIVAALVAFASAHHLELCKKNDQVLATELECIKQHIPAETNAAFDEAVTKLQCSDRSCAIRKLCEGNDLEGAMAKYFTPEQIKHVHDAALTCDPDARHDHDHDHGHGHGHDHDPH</sequence>
<keyword evidence="6" id="KW-0479">Metal-binding</keyword>
<keyword evidence="10" id="KW-0044">Antibiotic</keyword>